<dbReference type="Gene3D" id="3.20.20.80">
    <property type="entry name" value="Glycosidases"/>
    <property type="match status" value="1"/>
</dbReference>
<protein>
    <submittedName>
        <fullName evidence="4">Alpha amylase, catalytic domain protein</fullName>
    </submittedName>
</protein>
<dbReference type="InterPro" id="IPR017853">
    <property type="entry name" value="GH"/>
</dbReference>
<evidence type="ECO:0000259" key="3">
    <source>
        <dbReference type="SMART" id="SM00642"/>
    </source>
</evidence>
<dbReference type="PANTHER" id="PTHR10357">
    <property type="entry name" value="ALPHA-AMYLASE FAMILY MEMBER"/>
    <property type="match status" value="1"/>
</dbReference>
<dbReference type="RefSeq" id="WP_016636851.1">
    <property type="nucleotide sequence ID" value="NZ_KQ956862.1"/>
</dbReference>
<organism evidence="4 5">
    <name type="scientific">Gardnerella vaginalis</name>
    <dbReference type="NCBI Taxonomy" id="2702"/>
    <lineage>
        <taxon>Bacteria</taxon>
        <taxon>Bacillati</taxon>
        <taxon>Actinomycetota</taxon>
        <taxon>Actinomycetes</taxon>
        <taxon>Bifidobacteriales</taxon>
        <taxon>Bifidobacteriaceae</taxon>
        <taxon>Gardnerella</taxon>
    </lineage>
</organism>
<dbReference type="CDD" id="cd11338">
    <property type="entry name" value="AmyAc_CMD"/>
    <property type="match status" value="1"/>
</dbReference>
<dbReference type="eggNOG" id="COG0366">
    <property type="taxonomic scope" value="Bacteria"/>
</dbReference>
<dbReference type="EMBL" id="LRQB01000053">
    <property type="protein sequence ID" value="KXA20105.1"/>
    <property type="molecule type" value="Genomic_DNA"/>
</dbReference>
<evidence type="ECO:0000256" key="1">
    <source>
        <dbReference type="ARBA" id="ARBA00022801"/>
    </source>
</evidence>
<gene>
    <name evidence="4" type="ORF">HMPREF3208_00944</name>
</gene>
<dbReference type="OrthoDB" id="9802433at2"/>
<evidence type="ECO:0000313" key="5">
    <source>
        <dbReference type="Proteomes" id="UP000070687"/>
    </source>
</evidence>
<dbReference type="SUPFAM" id="SSF51445">
    <property type="entry name" value="(Trans)glycosidases"/>
    <property type="match status" value="1"/>
</dbReference>
<reference evidence="4 5" key="1">
    <citation type="submission" date="2016-01" db="EMBL/GenBank/DDBJ databases">
        <authorList>
            <person name="Oliw E.H."/>
        </authorList>
    </citation>
    <scope>NUCLEOTIDE SEQUENCE [LARGE SCALE GENOMIC DNA]</scope>
    <source>
        <strain evidence="4 5">PSS_7772B</strain>
    </source>
</reference>
<dbReference type="InterPro" id="IPR045857">
    <property type="entry name" value="O16G_dom_2"/>
</dbReference>
<dbReference type="Pfam" id="PF00128">
    <property type="entry name" value="Alpha-amylase"/>
    <property type="match status" value="1"/>
</dbReference>
<dbReference type="Proteomes" id="UP000070687">
    <property type="component" value="Unassembled WGS sequence"/>
</dbReference>
<keyword evidence="1" id="KW-0378">Hydrolase</keyword>
<sequence>MQPEWVKSSVFYQIFPERFANANASINPNPVESWDKSPTRDNFFGGDLKGIREHLPYLADMGINALYLTPIFQADTNHRYDATDYFKIDSRLGNDADFDEFIKRAHELQIRVVLDGVFNHCGIGHWAFQDVVRNGEQSQYVNWFSVEGFPVVSHPEPNYKTCSGCYYLPKWNVYNPEVRRHHYNVAKYWLNRGIDGWRLDVPYFVNKTFWKGFHNIVKSFGDDKYLVAEEWRNPSQWLTPELMDGTMNYTVRDLVLGFCTDETLDAYDFADGMNALYNDIPEEHRSCMLNLLGSHDTERLLTRTKAHEYAWDTPAEDAENLAYALLFAADGAPMVYYGDENGMEGENDPGCRAPMIWNENAWNLSVRKTVCKLMRLRRENAALQYGRQHVAALGKHTVCITRNLPSGRACLCLVHRGSGVYINCDDLPVRMDRALFGVPSIIGNQYRMGEKSIILYEGEAVGKL</sequence>
<evidence type="ECO:0000256" key="2">
    <source>
        <dbReference type="ARBA" id="ARBA00023295"/>
    </source>
</evidence>
<dbReference type="PATRIC" id="fig|2702.100.peg.925"/>
<dbReference type="GO" id="GO:0016798">
    <property type="term" value="F:hydrolase activity, acting on glycosyl bonds"/>
    <property type="evidence" value="ECO:0007669"/>
    <property type="project" value="UniProtKB-KW"/>
</dbReference>
<dbReference type="GO" id="GO:0005975">
    <property type="term" value="P:carbohydrate metabolic process"/>
    <property type="evidence" value="ECO:0007669"/>
    <property type="project" value="InterPro"/>
</dbReference>
<proteinExistence type="predicted"/>
<dbReference type="PANTHER" id="PTHR10357:SF210">
    <property type="entry name" value="MALTODEXTRIN GLUCOSIDASE"/>
    <property type="match status" value="1"/>
</dbReference>
<dbReference type="AlphaFoldDB" id="A0A133NV09"/>
<comment type="caution">
    <text evidence="4">The sequence shown here is derived from an EMBL/GenBank/DDBJ whole genome shotgun (WGS) entry which is preliminary data.</text>
</comment>
<evidence type="ECO:0000313" key="4">
    <source>
        <dbReference type="EMBL" id="KXA20105.1"/>
    </source>
</evidence>
<name>A0A133NV09_GARVA</name>
<feature type="domain" description="Glycosyl hydrolase family 13 catalytic" evidence="3">
    <location>
        <begin position="13"/>
        <end position="377"/>
    </location>
</feature>
<dbReference type="Gene3D" id="3.90.400.10">
    <property type="entry name" value="Oligo-1,6-glucosidase, Domain 2"/>
    <property type="match status" value="1"/>
</dbReference>
<accession>A0A133NV09</accession>
<dbReference type="SMART" id="SM00642">
    <property type="entry name" value="Aamy"/>
    <property type="match status" value="1"/>
</dbReference>
<dbReference type="InterPro" id="IPR006047">
    <property type="entry name" value="GH13_cat_dom"/>
</dbReference>
<keyword evidence="2" id="KW-0326">Glycosidase</keyword>